<sequence>MNQDEESLREAMAEHPSKTAVSAHAKIREGIDIMSHRQELIKRADSTDSGWCVVQEYEAQPLADDSEDEKKINRAQVKTEIFKE</sequence>
<gene>
    <name evidence="2" type="ORF">DPMN_056122</name>
</gene>
<feature type="region of interest" description="Disordered" evidence="1">
    <location>
        <begin position="1"/>
        <end position="22"/>
    </location>
</feature>
<protein>
    <submittedName>
        <fullName evidence="2">Uncharacterized protein</fullName>
    </submittedName>
</protein>
<evidence type="ECO:0000313" key="3">
    <source>
        <dbReference type="Proteomes" id="UP000828390"/>
    </source>
</evidence>
<dbReference type="AlphaFoldDB" id="A0A9D4CSL5"/>
<organism evidence="2 3">
    <name type="scientific">Dreissena polymorpha</name>
    <name type="common">Zebra mussel</name>
    <name type="synonym">Mytilus polymorpha</name>
    <dbReference type="NCBI Taxonomy" id="45954"/>
    <lineage>
        <taxon>Eukaryota</taxon>
        <taxon>Metazoa</taxon>
        <taxon>Spiralia</taxon>
        <taxon>Lophotrochozoa</taxon>
        <taxon>Mollusca</taxon>
        <taxon>Bivalvia</taxon>
        <taxon>Autobranchia</taxon>
        <taxon>Heteroconchia</taxon>
        <taxon>Euheterodonta</taxon>
        <taxon>Imparidentia</taxon>
        <taxon>Neoheterodontei</taxon>
        <taxon>Myida</taxon>
        <taxon>Dreissenoidea</taxon>
        <taxon>Dreissenidae</taxon>
        <taxon>Dreissena</taxon>
    </lineage>
</organism>
<feature type="compositionally biased region" description="Basic and acidic residues" evidence="1">
    <location>
        <begin position="1"/>
        <end position="17"/>
    </location>
</feature>
<reference evidence="2" key="2">
    <citation type="submission" date="2020-11" db="EMBL/GenBank/DDBJ databases">
        <authorList>
            <person name="McCartney M.A."/>
            <person name="Auch B."/>
            <person name="Kono T."/>
            <person name="Mallez S."/>
            <person name="Becker A."/>
            <person name="Gohl D.M."/>
            <person name="Silverstein K.A.T."/>
            <person name="Koren S."/>
            <person name="Bechman K.B."/>
            <person name="Herman A."/>
            <person name="Abrahante J.E."/>
            <person name="Garbe J."/>
        </authorList>
    </citation>
    <scope>NUCLEOTIDE SEQUENCE</scope>
    <source>
        <strain evidence="2">Duluth1</strain>
        <tissue evidence="2">Whole animal</tissue>
    </source>
</reference>
<name>A0A9D4CSL5_DREPO</name>
<dbReference type="Proteomes" id="UP000828390">
    <property type="component" value="Unassembled WGS sequence"/>
</dbReference>
<comment type="caution">
    <text evidence="2">The sequence shown here is derived from an EMBL/GenBank/DDBJ whole genome shotgun (WGS) entry which is preliminary data.</text>
</comment>
<proteinExistence type="predicted"/>
<reference evidence="2" key="1">
    <citation type="journal article" date="2019" name="bioRxiv">
        <title>The Genome of the Zebra Mussel, Dreissena polymorpha: A Resource for Invasive Species Research.</title>
        <authorList>
            <person name="McCartney M.A."/>
            <person name="Auch B."/>
            <person name="Kono T."/>
            <person name="Mallez S."/>
            <person name="Zhang Y."/>
            <person name="Obille A."/>
            <person name="Becker A."/>
            <person name="Abrahante J.E."/>
            <person name="Garbe J."/>
            <person name="Badalamenti J.P."/>
            <person name="Herman A."/>
            <person name="Mangelson H."/>
            <person name="Liachko I."/>
            <person name="Sullivan S."/>
            <person name="Sone E.D."/>
            <person name="Koren S."/>
            <person name="Silverstein K.A.T."/>
            <person name="Beckman K.B."/>
            <person name="Gohl D.M."/>
        </authorList>
    </citation>
    <scope>NUCLEOTIDE SEQUENCE</scope>
    <source>
        <strain evidence="2">Duluth1</strain>
        <tissue evidence="2">Whole animal</tissue>
    </source>
</reference>
<evidence type="ECO:0000313" key="2">
    <source>
        <dbReference type="EMBL" id="KAH3730141.1"/>
    </source>
</evidence>
<evidence type="ECO:0000256" key="1">
    <source>
        <dbReference type="SAM" id="MobiDB-lite"/>
    </source>
</evidence>
<dbReference type="EMBL" id="JAIWYP010000012">
    <property type="protein sequence ID" value="KAH3730141.1"/>
    <property type="molecule type" value="Genomic_DNA"/>
</dbReference>
<keyword evidence="3" id="KW-1185">Reference proteome</keyword>
<accession>A0A9D4CSL5</accession>